<evidence type="ECO:0008006" key="4">
    <source>
        <dbReference type="Google" id="ProtNLM"/>
    </source>
</evidence>
<dbReference type="RefSeq" id="WP_283212556.1">
    <property type="nucleotide sequence ID" value="NZ_JASGBI010000001.1"/>
</dbReference>
<feature type="transmembrane region" description="Helical" evidence="1">
    <location>
        <begin position="82"/>
        <end position="101"/>
    </location>
</feature>
<sequence>MAVSSNAGAMRRPGLWGTGSAIWTAALLALAVVGFWPSYVRRFGEVDAVTHLHAALMLSWFGMLFAQPWLVRTRRMALHRSLGKVSYVLVPMIVFTCLWLSRIRMGAATPQSIGMQSFILYLGVAASAILLLSWALAIVHRRDTALHARYMAGTALTLIDPALARLLIATVPSLGPLITWVSYGVLFLILGVLIWRDRGRHGQRAFVVLTAVFALNFVLINVVPRTAAWQEFARWWGGLPTA</sequence>
<accession>A0ABT6XG81</accession>
<feature type="transmembrane region" description="Helical" evidence="1">
    <location>
        <begin position="150"/>
        <end position="171"/>
    </location>
</feature>
<keyword evidence="1" id="KW-0812">Transmembrane</keyword>
<reference evidence="2 3" key="1">
    <citation type="submission" date="2023-05" db="EMBL/GenBank/DDBJ databases">
        <title>Lysobacter sp. strain LF1 Genome sequencing and assembly.</title>
        <authorList>
            <person name="Jung Y."/>
        </authorList>
    </citation>
    <scope>NUCLEOTIDE SEQUENCE [LARGE SCALE GENOMIC DNA]</scope>
    <source>
        <strain evidence="2 3">LF1</strain>
    </source>
</reference>
<proteinExistence type="predicted"/>
<dbReference type="Proteomes" id="UP001321580">
    <property type="component" value="Unassembled WGS sequence"/>
</dbReference>
<keyword evidence="3" id="KW-1185">Reference proteome</keyword>
<feature type="transmembrane region" description="Helical" evidence="1">
    <location>
        <begin position="51"/>
        <end position="70"/>
    </location>
</feature>
<feature type="transmembrane region" description="Helical" evidence="1">
    <location>
        <begin position="206"/>
        <end position="224"/>
    </location>
</feature>
<keyword evidence="1" id="KW-0472">Membrane</keyword>
<evidence type="ECO:0000313" key="2">
    <source>
        <dbReference type="EMBL" id="MDI9239152.1"/>
    </source>
</evidence>
<organism evidence="2 3">
    <name type="scientific">Lysobacter stagni</name>
    <dbReference type="NCBI Taxonomy" id="3045172"/>
    <lineage>
        <taxon>Bacteria</taxon>
        <taxon>Pseudomonadati</taxon>
        <taxon>Pseudomonadota</taxon>
        <taxon>Gammaproteobacteria</taxon>
        <taxon>Lysobacterales</taxon>
        <taxon>Lysobacteraceae</taxon>
        <taxon>Lysobacter</taxon>
    </lineage>
</organism>
<comment type="caution">
    <text evidence="2">The sequence shown here is derived from an EMBL/GenBank/DDBJ whole genome shotgun (WGS) entry which is preliminary data.</text>
</comment>
<gene>
    <name evidence="2" type="ORF">QLQ15_09540</name>
</gene>
<feature type="transmembrane region" description="Helical" evidence="1">
    <location>
        <begin position="177"/>
        <end position="194"/>
    </location>
</feature>
<dbReference type="EMBL" id="JASGBI010000001">
    <property type="protein sequence ID" value="MDI9239152.1"/>
    <property type="molecule type" value="Genomic_DNA"/>
</dbReference>
<protein>
    <recommendedName>
        <fullName evidence="4">DUF2306 domain-containing protein</fullName>
    </recommendedName>
</protein>
<keyword evidence="1" id="KW-1133">Transmembrane helix</keyword>
<feature type="transmembrane region" description="Helical" evidence="1">
    <location>
        <begin position="113"/>
        <end position="138"/>
    </location>
</feature>
<name>A0ABT6XG81_9GAMM</name>
<evidence type="ECO:0000313" key="3">
    <source>
        <dbReference type="Proteomes" id="UP001321580"/>
    </source>
</evidence>
<feature type="transmembrane region" description="Helical" evidence="1">
    <location>
        <begin position="21"/>
        <end position="39"/>
    </location>
</feature>
<evidence type="ECO:0000256" key="1">
    <source>
        <dbReference type="SAM" id="Phobius"/>
    </source>
</evidence>